<evidence type="ECO:0000313" key="2">
    <source>
        <dbReference type="EMBL" id="ROO84784.1"/>
    </source>
</evidence>
<keyword evidence="3" id="KW-1185">Reference proteome</keyword>
<evidence type="ECO:0000256" key="1">
    <source>
        <dbReference type="SAM" id="SignalP"/>
    </source>
</evidence>
<keyword evidence="1" id="KW-0732">Signal</keyword>
<feature type="chain" id="PRO_5017961729" description="Secreted protein" evidence="1">
    <location>
        <begin position="24"/>
        <end position="115"/>
    </location>
</feature>
<name>A0A3N1CUB3_9ACTN</name>
<sequence length="115" mass="12089">MRIRPVLTTAAALAALTTAPASATPQPPAPSVVVAITFCQEPDYKTCDRYGVDTGTAYQVPAPYTSKLASARTEPAGTTCTLYKYENAMGRLAEITPSGTSTLEVKPTSFRCTAP</sequence>
<accession>A0A3N1CUB3</accession>
<gene>
    <name evidence="2" type="ORF">EDD29_2313</name>
</gene>
<organism evidence="2 3">
    <name type="scientific">Actinocorallia herbida</name>
    <dbReference type="NCBI Taxonomy" id="58109"/>
    <lineage>
        <taxon>Bacteria</taxon>
        <taxon>Bacillati</taxon>
        <taxon>Actinomycetota</taxon>
        <taxon>Actinomycetes</taxon>
        <taxon>Streptosporangiales</taxon>
        <taxon>Thermomonosporaceae</taxon>
        <taxon>Actinocorallia</taxon>
    </lineage>
</organism>
<evidence type="ECO:0000313" key="3">
    <source>
        <dbReference type="Proteomes" id="UP000272400"/>
    </source>
</evidence>
<dbReference type="RefSeq" id="WP_123664356.1">
    <property type="nucleotide sequence ID" value="NZ_RJKE01000001.1"/>
</dbReference>
<proteinExistence type="predicted"/>
<dbReference type="EMBL" id="RJKE01000001">
    <property type="protein sequence ID" value="ROO84784.1"/>
    <property type="molecule type" value="Genomic_DNA"/>
</dbReference>
<comment type="caution">
    <text evidence="2">The sequence shown here is derived from an EMBL/GenBank/DDBJ whole genome shotgun (WGS) entry which is preliminary data.</text>
</comment>
<protein>
    <recommendedName>
        <fullName evidence="4">Secreted protein</fullName>
    </recommendedName>
</protein>
<feature type="signal peptide" evidence="1">
    <location>
        <begin position="1"/>
        <end position="23"/>
    </location>
</feature>
<evidence type="ECO:0008006" key="4">
    <source>
        <dbReference type="Google" id="ProtNLM"/>
    </source>
</evidence>
<reference evidence="2 3" key="1">
    <citation type="submission" date="2018-11" db="EMBL/GenBank/DDBJ databases">
        <title>Sequencing the genomes of 1000 actinobacteria strains.</title>
        <authorList>
            <person name="Klenk H.-P."/>
        </authorList>
    </citation>
    <scope>NUCLEOTIDE SEQUENCE [LARGE SCALE GENOMIC DNA]</scope>
    <source>
        <strain evidence="2 3">DSM 44254</strain>
    </source>
</reference>
<dbReference type="Proteomes" id="UP000272400">
    <property type="component" value="Unassembled WGS sequence"/>
</dbReference>
<dbReference type="AlphaFoldDB" id="A0A3N1CUB3"/>